<dbReference type="KEGG" id="vvp:112930112"/>
<dbReference type="Pfam" id="PF01352">
    <property type="entry name" value="KRAB"/>
    <property type="match status" value="1"/>
</dbReference>
<dbReference type="InterPro" id="IPR001909">
    <property type="entry name" value="KRAB"/>
</dbReference>
<evidence type="ECO:0000313" key="4">
    <source>
        <dbReference type="RefSeq" id="XP_025868185.1"/>
    </source>
</evidence>
<dbReference type="PANTHER" id="PTHR23232">
    <property type="entry name" value="KRAB DOMAIN C2H2 ZINC FINGER"/>
    <property type="match status" value="1"/>
</dbReference>
<dbReference type="SMART" id="SM00349">
    <property type="entry name" value="KRAB"/>
    <property type="match status" value="1"/>
</dbReference>
<evidence type="ECO:0000256" key="1">
    <source>
        <dbReference type="SAM" id="MobiDB-lite"/>
    </source>
</evidence>
<sequence length="115" mass="12917">MMSPDPLPTESRARGRVLPLKDRGDTETMKERTQNHTAEGLPSPATDGLQEKEGKPQMLVPVTLRDVAVVFTDAEWKGLSSEQRNLYKEVLLENYRNLLSLDCGQEQQDAAAHRL</sequence>
<dbReference type="AlphaFoldDB" id="A0A3Q7ULJ4"/>
<keyword evidence="3" id="KW-1185">Reference proteome</keyword>
<dbReference type="CDD" id="cd07765">
    <property type="entry name" value="KRAB_A-box"/>
    <property type="match status" value="1"/>
</dbReference>
<dbReference type="InterPro" id="IPR036051">
    <property type="entry name" value="KRAB_dom_sf"/>
</dbReference>
<dbReference type="GO" id="GO:0006355">
    <property type="term" value="P:regulation of DNA-templated transcription"/>
    <property type="evidence" value="ECO:0007669"/>
    <property type="project" value="InterPro"/>
</dbReference>
<dbReference type="Proteomes" id="UP001652641">
    <property type="component" value="Chromosome 14"/>
</dbReference>
<accession>A0A3Q7ULJ4</accession>
<dbReference type="GeneID" id="112930112"/>
<feature type="domain" description="KRAB" evidence="2">
    <location>
        <begin position="62"/>
        <end position="115"/>
    </location>
</feature>
<dbReference type="PROSITE" id="PS50805">
    <property type="entry name" value="KRAB"/>
    <property type="match status" value="1"/>
</dbReference>
<reference evidence="4" key="2">
    <citation type="submission" date="2025-08" db="UniProtKB">
        <authorList>
            <consortium name="RefSeq"/>
        </authorList>
    </citation>
    <scope>IDENTIFICATION</scope>
    <source>
        <tissue evidence="4">Cell line</tissue>
    </source>
</reference>
<dbReference type="CTD" id="79175"/>
<gene>
    <name evidence="4" type="primary">ZNF343</name>
</gene>
<dbReference type="InterPro" id="IPR050169">
    <property type="entry name" value="Krueppel_C2H2_ZnF"/>
</dbReference>
<feature type="compositionally biased region" description="Basic and acidic residues" evidence="1">
    <location>
        <begin position="19"/>
        <end position="34"/>
    </location>
</feature>
<reference key="1">
    <citation type="submission" date="2019-01" db="UniProtKB">
        <authorList>
            <consortium name="RefSeq"/>
        </authorList>
    </citation>
    <scope>IDENTIFICATION</scope>
</reference>
<dbReference type="RefSeq" id="XP_025868185.1">
    <property type="nucleotide sequence ID" value="XM_026012400.2"/>
</dbReference>
<dbReference type="PANTHER" id="PTHR23232:SF163">
    <property type="entry name" value="ZINC FINGER PROTEIN 589"/>
    <property type="match status" value="1"/>
</dbReference>
<protein>
    <submittedName>
        <fullName evidence="4">Zinc finger protein 343</fullName>
    </submittedName>
</protein>
<dbReference type="SUPFAM" id="SSF109640">
    <property type="entry name" value="KRAB domain (Kruppel-associated box)"/>
    <property type="match status" value="1"/>
</dbReference>
<name>A0A3Q7ULJ4_VULVU</name>
<dbReference type="Gene3D" id="6.10.140.140">
    <property type="match status" value="1"/>
</dbReference>
<evidence type="ECO:0000313" key="3">
    <source>
        <dbReference type="Proteomes" id="UP001652641"/>
    </source>
</evidence>
<proteinExistence type="predicted"/>
<evidence type="ECO:0000259" key="2">
    <source>
        <dbReference type="PROSITE" id="PS50805"/>
    </source>
</evidence>
<organism evidence="3 4">
    <name type="scientific">Vulpes vulpes</name>
    <name type="common">Red fox</name>
    <dbReference type="NCBI Taxonomy" id="9627"/>
    <lineage>
        <taxon>Eukaryota</taxon>
        <taxon>Metazoa</taxon>
        <taxon>Chordata</taxon>
        <taxon>Craniata</taxon>
        <taxon>Vertebrata</taxon>
        <taxon>Euteleostomi</taxon>
        <taxon>Mammalia</taxon>
        <taxon>Eutheria</taxon>
        <taxon>Laurasiatheria</taxon>
        <taxon>Carnivora</taxon>
        <taxon>Caniformia</taxon>
        <taxon>Canidae</taxon>
        <taxon>Vulpes</taxon>
    </lineage>
</organism>
<feature type="region of interest" description="Disordered" evidence="1">
    <location>
        <begin position="1"/>
        <end position="57"/>
    </location>
</feature>